<keyword evidence="8" id="KW-1185">Reference proteome</keyword>
<dbReference type="PANTHER" id="PTHR30329:SF21">
    <property type="entry name" value="LIPOPROTEIN YIAD-RELATED"/>
    <property type="match status" value="1"/>
</dbReference>
<evidence type="ECO:0000256" key="2">
    <source>
        <dbReference type="ARBA" id="ARBA00023136"/>
    </source>
</evidence>
<dbReference type="CDD" id="cd07185">
    <property type="entry name" value="OmpA_C-like"/>
    <property type="match status" value="1"/>
</dbReference>
<comment type="subcellular location">
    <subcellularLocation>
        <location evidence="1">Cell outer membrane</location>
    </subcellularLocation>
</comment>
<keyword evidence="7" id="KW-0969">Cilium</keyword>
<keyword evidence="2 4" id="KW-0472">Membrane</keyword>
<proteinExistence type="predicted"/>
<evidence type="ECO:0000256" key="1">
    <source>
        <dbReference type="ARBA" id="ARBA00004442"/>
    </source>
</evidence>
<evidence type="ECO:0000256" key="3">
    <source>
        <dbReference type="ARBA" id="ARBA00023237"/>
    </source>
</evidence>
<keyword evidence="7" id="KW-0282">Flagellum</keyword>
<protein>
    <submittedName>
        <fullName evidence="7">Flagellar motor protein MotB</fullName>
    </submittedName>
</protein>
<dbReference type="OrthoDB" id="9792021at2"/>
<dbReference type="RefSeq" id="WP_096652381.1">
    <property type="nucleotide sequence ID" value="NZ_NWUX01000012.1"/>
</dbReference>
<dbReference type="SUPFAM" id="SSF103088">
    <property type="entry name" value="OmpA-like"/>
    <property type="match status" value="1"/>
</dbReference>
<dbReference type="PANTHER" id="PTHR30329">
    <property type="entry name" value="STATOR ELEMENT OF FLAGELLAR MOTOR COMPLEX"/>
    <property type="match status" value="1"/>
</dbReference>
<dbReference type="PROSITE" id="PS51123">
    <property type="entry name" value="OMPA_2"/>
    <property type="match status" value="1"/>
</dbReference>
<keyword evidence="5" id="KW-0732">Signal</keyword>
<evidence type="ECO:0000256" key="4">
    <source>
        <dbReference type="PROSITE-ProRule" id="PRU00473"/>
    </source>
</evidence>
<dbReference type="InterPro" id="IPR050330">
    <property type="entry name" value="Bact_OuterMem_StrucFunc"/>
</dbReference>
<dbReference type="Proteomes" id="UP000218677">
    <property type="component" value="Unassembled WGS sequence"/>
</dbReference>
<feature type="domain" description="OmpA-like" evidence="6">
    <location>
        <begin position="208"/>
        <end position="325"/>
    </location>
</feature>
<comment type="caution">
    <text evidence="7">The sequence shown here is derived from an EMBL/GenBank/DDBJ whole genome shotgun (WGS) entry which is preliminary data.</text>
</comment>
<organism evidence="7 8">
    <name type="scientific">Vreelandella nigrificans</name>
    <dbReference type="NCBI Taxonomy" id="2042704"/>
    <lineage>
        <taxon>Bacteria</taxon>
        <taxon>Pseudomonadati</taxon>
        <taxon>Pseudomonadota</taxon>
        <taxon>Gammaproteobacteria</taxon>
        <taxon>Oceanospirillales</taxon>
        <taxon>Halomonadaceae</taxon>
        <taxon>Vreelandella</taxon>
    </lineage>
</organism>
<dbReference type="AlphaFoldDB" id="A0A2A4HM07"/>
<keyword evidence="3" id="KW-0998">Cell outer membrane</keyword>
<evidence type="ECO:0000256" key="5">
    <source>
        <dbReference type="SAM" id="SignalP"/>
    </source>
</evidence>
<dbReference type="GO" id="GO:0009279">
    <property type="term" value="C:cell outer membrane"/>
    <property type="evidence" value="ECO:0007669"/>
    <property type="project" value="UniProtKB-SubCell"/>
</dbReference>
<sequence>MKKIAALLLLMTLPYLALANEDVEGSGDHPLIERVAGSYIGWFSRSDFDRVMIPTGPFVYRQGYESSETLEGEHLRIVYLFDEPTTTLRIMRSYQQALERAGFEVLFSGRSADNELDNRSGINFMGRYSAVERMGFKPQMRLPSQRSVSDVAYLAVRSADGNVLASVVIFMPDRRDTPVVLLDVVTATEMDSEMAHEPLTAERLATDLGSQGRVALQQIHFAFDSAEILPESSEALTEVAQLLQTNTGLSLLVVGHTDSDGSFEYNLRLSADRAQAVKAYLEQQHDIPADRLRASGAGMMAPLASNQSEEGRSLNRRVELVELPN</sequence>
<gene>
    <name evidence="7" type="ORF">CPA45_13780</name>
</gene>
<name>A0A2A4HM07_9GAMM</name>
<evidence type="ECO:0000313" key="8">
    <source>
        <dbReference type="Proteomes" id="UP000218677"/>
    </source>
</evidence>
<dbReference type="PROSITE" id="PS01068">
    <property type="entry name" value="OMPA_1"/>
    <property type="match status" value="1"/>
</dbReference>
<dbReference type="InterPro" id="IPR006690">
    <property type="entry name" value="OMPA-like_CS"/>
</dbReference>
<reference evidence="8" key="1">
    <citation type="submission" date="2017-09" db="EMBL/GenBank/DDBJ databases">
        <authorList>
            <person name="Cho G.-S."/>
            <person name="Oguntoyinbo F.A."/>
            <person name="Cnockaert M."/>
            <person name="Kabisch J."/>
            <person name="Neve H."/>
            <person name="Bockelmann W."/>
            <person name="Wenning M."/>
            <person name="Franz C.M."/>
            <person name="Vandamme P."/>
        </authorList>
    </citation>
    <scope>NUCLEOTIDE SEQUENCE [LARGE SCALE GENOMIC DNA]</scope>
    <source>
        <strain evidence="8">MBT G8648</strain>
    </source>
</reference>
<dbReference type="InterPro" id="IPR006665">
    <property type="entry name" value="OmpA-like"/>
</dbReference>
<feature type="signal peptide" evidence="5">
    <location>
        <begin position="1"/>
        <end position="19"/>
    </location>
</feature>
<dbReference type="Gene3D" id="3.30.1330.60">
    <property type="entry name" value="OmpA-like domain"/>
    <property type="match status" value="1"/>
</dbReference>
<dbReference type="InterPro" id="IPR036737">
    <property type="entry name" value="OmpA-like_sf"/>
</dbReference>
<accession>A0A2A4HM07</accession>
<keyword evidence="7" id="KW-0966">Cell projection</keyword>
<feature type="chain" id="PRO_5013331447" evidence="5">
    <location>
        <begin position="20"/>
        <end position="325"/>
    </location>
</feature>
<dbReference type="InterPro" id="IPR006664">
    <property type="entry name" value="OMP_bac"/>
</dbReference>
<evidence type="ECO:0000313" key="7">
    <source>
        <dbReference type="EMBL" id="PCF95133.1"/>
    </source>
</evidence>
<dbReference type="PRINTS" id="PR01021">
    <property type="entry name" value="OMPADOMAIN"/>
</dbReference>
<evidence type="ECO:0000259" key="6">
    <source>
        <dbReference type="PROSITE" id="PS51123"/>
    </source>
</evidence>
<dbReference type="Pfam" id="PF00691">
    <property type="entry name" value="OmpA"/>
    <property type="match status" value="1"/>
</dbReference>
<dbReference type="EMBL" id="NWUX01000012">
    <property type="protein sequence ID" value="PCF95133.1"/>
    <property type="molecule type" value="Genomic_DNA"/>
</dbReference>